<keyword evidence="2" id="KW-0067">ATP-binding</keyword>
<dbReference type="PANTHER" id="PTHR32071:SF81">
    <property type="entry name" value="PROPIONATE CATABOLISM OPERON REGULATORY PROTEIN"/>
    <property type="match status" value="1"/>
</dbReference>
<dbReference type="Pfam" id="PF02954">
    <property type="entry name" value="HTH_8"/>
    <property type="match status" value="1"/>
</dbReference>
<dbReference type="PROSITE" id="PS50110">
    <property type="entry name" value="RESPONSE_REGULATORY"/>
    <property type="match status" value="1"/>
</dbReference>
<dbReference type="Gene3D" id="1.10.8.60">
    <property type="match status" value="1"/>
</dbReference>
<dbReference type="SUPFAM" id="SSF52540">
    <property type="entry name" value="P-loop containing nucleoside triphosphate hydrolases"/>
    <property type="match status" value="1"/>
</dbReference>
<accession>A0ABZ2KC06</accession>
<dbReference type="PROSITE" id="PS00675">
    <property type="entry name" value="SIGMA54_INTERACT_1"/>
    <property type="match status" value="1"/>
</dbReference>
<dbReference type="CDD" id="cd00009">
    <property type="entry name" value="AAA"/>
    <property type="match status" value="1"/>
</dbReference>
<proteinExistence type="predicted"/>
<keyword evidence="1" id="KW-0547">Nucleotide-binding</keyword>
<evidence type="ECO:0000256" key="6">
    <source>
        <dbReference type="PROSITE-ProRule" id="PRU00169"/>
    </source>
</evidence>
<keyword evidence="4" id="KW-0238">DNA-binding</keyword>
<dbReference type="InterPro" id="IPR002197">
    <property type="entry name" value="HTH_Fis"/>
</dbReference>
<keyword evidence="6" id="KW-0597">Phosphoprotein</keyword>
<dbReference type="InterPro" id="IPR003593">
    <property type="entry name" value="AAA+_ATPase"/>
</dbReference>
<dbReference type="SMART" id="SM00382">
    <property type="entry name" value="AAA"/>
    <property type="match status" value="1"/>
</dbReference>
<dbReference type="SUPFAM" id="SSF52172">
    <property type="entry name" value="CheY-like"/>
    <property type="match status" value="1"/>
</dbReference>
<dbReference type="SUPFAM" id="SSF46689">
    <property type="entry name" value="Homeodomain-like"/>
    <property type="match status" value="1"/>
</dbReference>
<dbReference type="SMART" id="SM00448">
    <property type="entry name" value="REC"/>
    <property type="match status" value="1"/>
</dbReference>
<evidence type="ECO:0000256" key="4">
    <source>
        <dbReference type="ARBA" id="ARBA00023125"/>
    </source>
</evidence>
<feature type="domain" description="Sigma-54 factor interaction" evidence="7">
    <location>
        <begin position="143"/>
        <end position="372"/>
    </location>
</feature>
<keyword evidence="10" id="KW-1185">Reference proteome</keyword>
<dbReference type="InterPro" id="IPR025662">
    <property type="entry name" value="Sigma_54_int_dom_ATP-bd_1"/>
</dbReference>
<evidence type="ECO:0000259" key="7">
    <source>
        <dbReference type="PROSITE" id="PS50045"/>
    </source>
</evidence>
<sequence>MTADVLLVDDDQPLCETLTLGLGKRGFRAQWRTSAGDALHLLESTDFDVVVTDLNMPEMNGIELCERIALNRPDVPVIVLTAFGNLDSAVAAIRAGAYDFISKPIEIDALAIAVDRAANHRRLREEVKRLRLEVLDRPRDRTLIGESTAMRRTQDLISRVAGSDATILVTGESGTGKEVVARAIHDRSRRQAGPFIAINCAAVPESLLESELFGHIRGAFTDAKSASAGLFVQANGGTLFLDEIGDMPPSIQPKLLRALQERKIRPLGSKSEVSIDVRIVTATNRDLESAIDEKRFREDLYYRINVVHIPLPPLRARQADILPLALHFIRMFAAQSEKNVTGLSKEVAQKLLAYAWPGNVRELQNSIERAVALTRFEEIRVDDLPEKIRDYRFSHVLIAGNDPAELVPLEEVERRYILRVLDAVAGNKAAAARVLGLERKTLYRKLERYELREKAQSE</sequence>
<dbReference type="RefSeq" id="WP_394846813.1">
    <property type="nucleotide sequence ID" value="NZ_CP089982.1"/>
</dbReference>
<dbReference type="PANTHER" id="PTHR32071">
    <property type="entry name" value="TRANSCRIPTIONAL REGULATORY PROTEIN"/>
    <property type="match status" value="1"/>
</dbReference>
<dbReference type="PROSITE" id="PS00688">
    <property type="entry name" value="SIGMA54_INTERACT_3"/>
    <property type="match status" value="1"/>
</dbReference>
<evidence type="ECO:0000259" key="8">
    <source>
        <dbReference type="PROSITE" id="PS50110"/>
    </source>
</evidence>
<dbReference type="InterPro" id="IPR011006">
    <property type="entry name" value="CheY-like_superfamily"/>
</dbReference>
<dbReference type="Proteomes" id="UP001379533">
    <property type="component" value="Chromosome"/>
</dbReference>
<evidence type="ECO:0000256" key="2">
    <source>
        <dbReference type="ARBA" id="ARBA00022840"/>
    </source>
</evidence>
<dbReference type="InterPro" id="IPR025944">
    <property type="entry name" value="Sigma_54_int_dom_CS"/>
</dbReference>
<dbReference type="PRINTS" id="PR01590">
    <property type="entry name" value="HTHFIS"/>
</dbReference>
<dbReference type="PROSITE" id="PS00676">
    <property type="entry name" value="SIGMA54_INTERACT_2"/>
    <property type="match status" value="1"/>
</dbReference>
<name>A0ABZ2KC06_9BACT</name>
<keyword evidence="5" id="KW-0804">Transcription</keyword>
<evidence type="ECO:0000256" key="1">
    <source>
        <dbReference type="ARBA" id="ARBA00022741"/>
    </source>
</evidence>
<evidence type="ECO:0000313" key="9">
    <source>
        <dbReference type="EMBL" id="WXA96198.1"/>
    </source>
</evidence>
<dbReference type="InterPro" id="IPR027417">
    <property type="entry name" value="P-loop_NTPase"/>
</dbReference>
<organism evidence="9 10">
    <name type="scientific">Pendulispora brunnea</name>
    <dbReference type="NCBI Taxonomy" id="2905690"/>
    <lineage>
        <taxon>Bacteria</taxon>
        <taxon>Pseudomonadati</taxon>
        <taxon>Myxococcota</taxon>
        <taxon>Myxococcia</taxon>
        <taxon>Myxococcales</taxon>
        <taxon>Sorangiineae</taxon>
        <taxon>Pendulisporaceae</taxon>
        <taxon>Pendulispora</taxon>
    </lineage>
</organism>
<dbReference type="Gene3D" id="3.40.50.300">
    <property type="entry name" value="P-loop containing nucleotide triphosphate hydrolases"/>
    <property type="match status" value="1"/>
</dbReference>
<gene>
    <name evidence="9" type="ORF">LZC95_05030</name>
</gene>
<dbReference type="Pfam" id="PF25601">
    <property type="entry name" value="AAA_lid_14"/>
    <property type="match status" value="1"/>
</dbReference>
<dbReference type="Gene3D" id="1.10.10.60">
    <property type="entry name" value="Homeodomain-like"/>
    <property type="match status" value="1"/>
</dbReference>
<dbReference type="InterPro" id="IPR001789">
    <property type="entry name" value="Sig_transdc_resp-reg_receiver"/>
</dbReference>
<dbReference type="Pfam" id="PF00072">
    <property type="entry name" value="Response_reg"/>
    <property type="match status" value="1"/>
</dbReference>
<dbReference type="InterPro" id="IPR058031">
    <property type="entry name" value="AAA_lid_NorR"/>
</dbReference>
<dbReference type="Pfam" id="PF00158">
    <property type="entry name" value="Sigma54_activat"/>
    <property type="match status" value="1"/>
</dbReference>
<dbReference type="Gene3D" id="3.40.50.2300">
    <property type="match status" value="1"/>
</dbReference>
<evidence type="ECO:0000313" key="10">
    <source>
        <dbReference type="Proteomes" id="UP001379533"/>
    </source>
</evidence>
<dbReference type="EMBL" id="CP089982">
    <property type="protein sequence ID" value="WXA96198.1"/>
    <property type="molecule type" value="Genomic_DNA"/>
</dbReference>
<reference evidence="9 10" key="1">
    <citation type="submission" date="2021-12" db="EMBL/GenBank/DDBJ databases">
        <title>Discovery of the Pendulisporaceae a myxobacterial family with distinct sporulation behavior and unique specialized metabolism.</title>
        <authorList>
            <person name="Garcia R."/>
            <person name="Popoff A."/>
            <person name="Bader C.D."/>
            <person name="Loehr J."/>
            <person name="Walesch S."/>
            <person name="Walt C."/>
            <person name="Boldt J."/>
            <person name="Bunk B."/>
            <person name="Haeckl F.J.F.P.J."/>
            <person name="Gunesch A.P."/>
            <person name="Birkelbach J."/>
            <person name="Nuebel U."/>
            <person name="Pietschmann T."/>
            <person name="Bach T."/>
            <person name="Mueller R."/>
        </authorList>
    </citation>
    <scope>NUCLEOTIDE SEQUENCE [LARGE SCALE GENOMIC DNA]</scope>
    <source>
        <strain evidence="9 10">MSr12523</strain>
    </source>
</reference>
<feature type="domain" description="Response regulatory" evidence="8">
    <location>
        <begin position="4"/>
        <end position="118"/>
    </location>
</feature>
<evidence type="ECO:0000256" key="5">
    <source>
        <dbReference type="ARBA" id="ARBA00023163"/>
    </source>
</evidence>
<dbReference type="PROSITE" id="PS50045">
    <property type="entry name" value="SIGMA54_INTERACT_4"/>
    <property type="match status" value="1"/>
</dbReference>
<dbReference type="InterPro" id="IPR009057">
    <property type="entry name" value="Homeodomain-like_sf"/>
</dbReference>
<dbReference type="InterPro" id="IPR002078">
    <property type="entry name" value="Sigma_54_int"/>
</dbReference>
<feature type="modified residue" description="4-aspartylphosphate" evidence="6">
    <location>
        <position position="53"/>
    </location>
</feature>
<keyword evidence="3" id="KW-0805">Transcription regulation</keyword>
<protein>
    <submittedName>
        <fullName evidence="9">Sigma-54 dependent transcriptional regulator</fullName>
    </submittedName>
</protein>
<dbReference type="InterPro" id="IPR025943">
    <property type="entry name" value="Sigma_54_int_dom_ATP-bd_2"/>
</dbReference>
<evidence type="ECO:0000256" key="3">
    <source>
        <dbReference type="ARBA" id="ARBA00023015"/>
    </source>
</evidence>